<evidence type="ECO:0000313" key="2">
    <source>
        <dbReference type="EMBL" id="RNF15956.1"/>
    </source>
</evidence>
<dbReference type="AlphaFoldDB" id="A0A422PE16"/>
<organism evidence="2 3">
    <name type="scientific">Trypanosoma conorhini</name>
    <dbReference type="NCBI Taxonomy" id="83891"/>
    <lineage>
        <taxon>Eukaryota</taxon>
        <taxon>Discoba</taxon>
        <taxon>Euglenozoa</taxon>
        <taxon>Kinetoplastea</taxon>
        <taxon>Metakinetoplastina</taxon>
        <taxon>Trypanosomatida</taxon>
        <taxon>Trypanosomatidae</taxon>
        <taxon>Trypanosoma</taxon>
    </lineage>
</organism>
<dbReference type="Proteomes" id="UP000284403">
    <property type="component" value="Unassembled WGS sequence"/>
</dbReference>
<dbReference type="EMBL" id="MKKU01000308">
    <property type="protein sequence ID" value="RNF15956.1"/>
    <property type="molecule type" value="Genomic_DNA"/>
</dbReference>
<keyword evidence="3" id="KW-1185">Reference proteome</keyword>
<proteinExistence type="predicted"/>
<comment type="caution">
    <text evidence="2">The sequence shown here is derived from an EMBL/GenBank/DDBJ whole genome shotgun (WGS) entry which is preliminary data.</text>
</comment>
<dbReference type="OrthoDB" id="251951at2759"/>
<gene>
    <name evidence="2" type="ORF">Tco025E_05330</name>
</gene>
<name>A0A422PE16_9TRYP</name>
<evidence type="ECO:0000256" key="1">
    <source>
        <dbReference type="SAM" id="MobiDB-lite"/>
    </source>
</evidence>
<protein>
    <submittedName>
        <fullName evidence="2">Putative PTP1-interacting protein, 39 kDa</fullName>
    </submittedName>
</protein>
<reference evidence="2 3" key="1">
    <citation type="journal article" date="2018" name="BMC Genomics">
        <title>Genomic comparison of Trypanosoma conorhini and Trypanosoma rangeli to Trypanosoma cruzi strains of high and low virulence.</title>
        <authorList>
            <person name="Bradwell K.R."/>
            <person name="Koparde V.N."/>
            <person name="Matveyev A.V."/>
            <person name="Serrano M.G."/>
            <person name="Alves J.M."/>
            <person name="Parikh H."/>
            <person name="Huang B."/>
            <person name="Lee V."/>
            <person name="Espinosa-Alvarez O."/>
            <person name="Ortiz P.A."/>
            <person name="Costa-Martins A.G."/>
            <person name="Teixeira M.M."/>
            <person name="Buck G.A."/>
        </authorList>
    </citation>
    <scope>NUCLEOTIDE SEQUENCE [LARGE SCALE GENOMIC DNA]</scope>
    <source>
        <strain evidence="2 3">025E</strain>
    </source>
</reference>
<dbReference type="GeneID" id="40318941"/>
<dbReference type="RefSeq" id="XP_029227656.1">
    <property type="nucleotide sequence ID" value="XM_029372231.1"/>
</dbReference>
<feature type="region of interest" description="Disordered" evidence="1">
    <location>
        <begin position="811"/>
        <end position="847"/>
    </location>
</feature>
<evidence type="ECO:0000313" key="3">
    <source>
        <dbReference type="Proteomes" id="UP000284403"/>
    </source>
</evidence>
<accession>A0A422PE16</accession>
<sequence length="885" mass="96508">MPQVLFSSLPRVAEGVLRRDEALRNEEQKRDEDAPERIAHGSDMDFFVDEYVGAEAAARRAAASGNFAAAEATMLPSGGTTQAARARPRNQDSLAVDCEVCLQLRGATGEDGGGNFRICVPAALPTSRLAASSAVSPVNDSVLPHVKQMCGKNAVLEVEGATAPDSGAAWRGNCEGWTGDGACDGEEDAAAAVSSGDAINGNAQQGSVLTKTMFMQANNSEGLLSADDFANTVASEENERGAGTGGNVVYTMKLAPRFVFGLSLPFEVERALVDFCRENVRASLPPPVWLSAFLYTTTLRCHSFAASMATLFPSMCRARLEETTAVATLEGFCIVALNIIAQLGHLHRRQLQEAGNVDETTLAQCGLLHDNAVFSSSQKERVRRWLQRYIPMEAYDGNEESETVLRGPPGCVRWPSAVSIVFHIALDLAKVLFPPLLLNLESTILAALQPLLEARSVGSMQAPSGDSFFAPSLRRPRSRRQAVMLLTQEPSSWWGWWRRGDSEGKSSNDCGISAVCASRGYAALRVLQCFTFICPQTMPEGSCNLLSEEEDSEVAHFLLSAAALFTELLLDREVTTTLGRATKELTRLYYWPLGGPNGKQAGAWPLQATRALMRCFIVLVCWFAFRPSGYCAKFAQQHFGSLLHLAALYRERHPPTHPQSEEVEEGGEKLGRAQLLLTVCSQDYFSSLSTLLCRLREQCGVRRRGGQCPRTARENPWQQLQQGKMPSRLPPTEEDRTTNTSHSRFSAASLSVTNAAPEVVLAPQLLTTQSDAAPLGNDAVPSHLRHKLRRVIREIRPVLRQLERDVFAKYGTSAPTPLGSKRQREAEGSVSSPLQRREGGLQLVVSPQFERHAYSQPDSRLWEWQLECSESSDDDATDTSGSGSG</sequence>
<feature type="region of interest" description="Disordered" evidence="1">
    <location>
        <begin position="704"/>
        <end position="740"/>
    </location>
</feature>